<dbReference type="Proteomes" id="UP000499080">
    <property type="component" value="Unassembled WGS sequence"/>
</dbReference>
<evidence type="ECO:0000313" key="1">
    <source>
        <dbReference type="EMBL" id="GBM98544.1"/>
    </source>
</evidence>
<comment type="caution">
    <text evidence="1">The sequence shown here is derived from an EMBL/GenBank/DDBJ whole genome shotgun (WGS) entry which is preliminary data.</text>
</comment>
<proteinExistence type="predicted"/>
<gene>
    <name evidence="1" type="ORF">AVEN_149516_1</name>
</gene>
<name>A0A4Y2K8M2_ARAVE</name>
<organism evidence="1 2">
    <name type="scientific">Araneus ventricosus</name>
    <name type="common">Orbweaver spider</name>
    <name type="synonym">Epeira ventricosa</name>
    <dbReference type="NCBI Taxonomy" id="182803"/>
    <lineage>
        <taxon>Eukaryota</taxon>
        <taxon>Metazoa</taxon>
        <taxon>Ecdysozoa</taxon>
        <taxon>Arthropoda</taxon>
        <taxon>Chelicerata</taxon>
        <taxon>Arachnida</taxon>
        <taxon>Araneae</taxon>
        <taxon>Araneomorphae</taxon>
        <taxon>Entelegynae</taxon>
        <taxon>Araneoidea</taxon>
        <taxon>Araneidae</taxon>
        <taxon>Araneus</taxon>
    </lineage>
</organism>
<sequence length="102" mass="12337">MSICTHYLFLDYFPTNSRLIFKESWLKMPALDWWKSSSSSYVTRWKRSRDNLHWTRSQQFAAGRATHFRIPLQEQEQMGESTYSCRIPFKKQNAHRRITFKG</sequence>
<keyword evidence="2" id="KW-1185">Reference proteome</keyword>
<protein>
    <submittedName>
        <fullName evidence="1">Uncharacterized protein</fullName>
    </submittedName>
</protein>
<evidence type="ECO:0000313" key="2">
    <source>
        <dbReference type="Proteomes" id="UP000499080"/>
    </source>
</evidence>
<accession>A0A4Y2K8M2</accession>
<dbReference type="AlphaFoldDB" id="A0A4Y2K8M2"/>
<reference evidence="1 2" key="1">
    <citation type="journal article" date="2019" name="Sci. Rep.">
        <title>Orb-weaving spider Araneus ventricosus genome elucidates the spidroin gene catalogue.</title>
        <authorList>
            <person name="Kono N."/>
            <person name="Nakamura H."/>
            <person name="Ohtoshi R."/>
            <person name="Moran D.A.P."/>
            <person name="Shinohara A."/>
            <person name="Yoshida Y."/>
            <person name="Fujiwara M."/>
            <person name="Mori M."/>
            <person name="Tomita M."/>
            <person name="Arakawa K."/>
        </authorList>
    </citation>
    <scope>NUCLEOTIDE SEQUENCE [LARGE SCALE GENOMIC DNA]</scope>
</reference>
<dbReference type="EMBL" id="BGPR01004333">
    <property type="protein sequence ID" value="GBM98544.1"/>
    <property type="molecule type" value="Genomic_DNA"/>
</dbReference>